<evidence type="ECO:0000313" key="1">
    <source>
        <dbReference type="EMBL" id="MBD2561165.1"/>
    </source>
</evidence>
<accession>A0ABR8ETV7</accession>
<keyword evidence="2" id="KW-1185">Reference proteome</keyword>
<organism evidence="1 2">
    <name type="scientific">Nostoc linckia FACHB-391</name>
    <dbReference type="NCBI Taxonomy" id="2692906"/>
    <lineage>
        <taxon>Bacteria</taxon>
        <taxon>Bacillati</taxon>
        <taxon>Cyanobacteriota</taxon>
        <taxon>Cyanophyceae</taxon>
        <taxon>Nostocales</taxon>
        <taxon>Nostocaceae</taxon>
        <taxon>Nostoc</taxon>
    </lineage>
</organism>
<gene>
    <name evidence="1" type="ORF">H6G95_11155</name>
</gene>
<dbReference type="EMBL" id="JACJTE010000009">
    <property type="protein sequence ID" value="MBD2561165.1"/>
    <property type="molecule type" value="Genomic_DNA"/>
</dbReference>
<comment type="caution">
    <text evidence="1">The sequence shown here is derived from an EMBL/GenBank/DDBJ whole genome shotgun (WGS) entry which is preliminary data.</text>
</comment>
<evidence type="ECO:0000313" key="2">
    <source>
        <dbReference type="Proteomes" id="UP000604661"/>
    </source>
</evidence>
<name>A0ABR8ETV7_NOSLI</name>
<dbReference type="Proteomes" id="UP000604661">
    <property type="component" value="Unassembled WGS sequence"/>
</dbReference>
<protein>
    <submittedName>
        <fullName evidence="1">Uncharacterized protein</fullName>
    </submittedName>
</protein>
<dbReference type="RefSeq" id="WP_190892068.1">
    <property type="nucleotide sequence ID" value="NZ_JACJTE010000009.1"/>
</dbReference>
<reference evidence="1 2" key="1">
    <citation type="journal article" date="2020" name="ISME J.">
        <title>Comparative genomics reveals insights into cyanobacterial evolution and habitat adaptation.</title>
        <authorList>
            <person name="Chen M.Y."/>
            <person name="Teng W.K."/>
            <person name="Zhao L."/>
            <person name="Hu C.X."/>
            <person name="Zhou Y.K."/>
            <person name="Han B.P."/>
            <person name="Song L.R."/>
            <person name="Shu W.S."/>
        </authorList>
    </citation>
    <scope>NUCLEOTIDE SEQUENCE [LARGE SCALE GENOMIC DNA]</scope>
    <source>
        <strain evidence="1 2">FACHB-391</strain>
    </source>
</reference>
<proteinExistence type="predicted"/>
<sequence>MSRIAITDLQLDNQVEEREVSEAVMTVVIGGIQLKLLGNNILDATFKGFTLTI</sequence>